<dbReference type="Pfam" id="PF00271">
    <property type="entry name" value="Helicase_C"/>
    <property type="match status" value="1"/>
</dbReference>
<dbReference type="InterPro" id="IPR000330">
    <property type="entry name" value="SNF2_N"/>
</dbReference>
<reference evidence="12" key="1">
    <citation type="submission" date="2022-11" db="EMBL/GenBank/DDBJ databases">
        <title>Chromosomal genome sequence assembly and mating type (MAT) locus characterization of the leprose asexual lichenized fungus Lepraria neglecta (Nyl.) Erichsen.</title>
        <authorList>
            <person name="Allen J.L."/>
            <person name="Pfeffer B."/>
        </authorList>
    </citation>
    <scope>NUCLEOTIDE SEQUENCE</scope>
    <source>
        <strain evidence="12">Allen 5258</strain>
    </source>
</reference>
<keyword evidence="5" id="KW-0347">Helicase</keyword>
<feature type="compositionally biased region" description="Basic and acidic residues" evidence="9">
    <location>
        <begin position="486"/>
        <end position="501"/>
    </location>
</feature>
<keyword evidence="13" id="KW-1185">Reference proteome</keyword>
<dbReference type="AlphaFoldDB" id="A0AAE0DMU8"/>
<evidence type="ECO:0000256" key="6">
    <source>
        <dbReference type="ARBA" id="ARBA00022840"/>
    </source>
</evidence>
<evidence type="ECO:0000256" key="2">
    <source>
        <dbReference type="ARBA" id="ARBA00007025"/>
    </source>
</evidence>
<dbReference type="GO" id="GO:0005634">
    <property type="term" value="C:nucleus"/>
    <property type="evidence" value="ECO:0007669"/>
    <property type="project" value="UniProtKB-SubCell"/>
</dbReference>
<keyword evidence="7" id="KW-0175">Coiled coil</keyword>
<name>A0AAE0DMU8_9LECA</name>
<dbReference type="InterPro" id="IPR049730">
    <property type="entry name" value="SNF2/RAD54-like_C"/>
</dbReference>
<feature type="region of interest" description="Disordered" evidence="9">
    <location>
        <begin position="406"/>
        <end position="501"/>
    </location>
</feature>
<comment type="subcellular location">
    <subcellularLocation>
        <location evidence="1">Nucleus</location>
    </subcellularLocation>
</comment>
<evidence type="ECO:0000259" key="11">
    <source>
        <dbReference type="PROSITE" id="PS51194"/>
    </source>
</evidence>
<organism evidence="12 13">
    <name type="scientific">Lepraria neglecta</name>
    <dbReference type="NCBI Taxonomy" id="209136"/>
    <lineage>
        <taxon>Eukaryota</taxon>
        <taxon>Fungi</taxon>
        <taxon>Dikarya</taxon>
        <taxon>Ascomycota</taxon>
        <taxon>Pezizomycotina</taxon>
        <taxon>Lecanoromycetes</taxon>
        <taxon>OSLEUM clade</taxon>
        <taxon>Lecanoromycetidae</taxon>
        <taxon>Lecanorales</taxon>
        <taxon>Lecanorineae</taxon>
        <taxon>Stereocaulaceae</taxon>
        <taxon>Lepraria</taxon>
    </lineage>
</organism>
<dbReference type="InterPro" id="IPR014001">
    <property type="entry name" value="Helicase_ATP-bd"/>
</dbReference>
<dbReference type="GO" id="GO:0016787">
    <property type="term" value="F:hydrolase activity"/>
    <property type="evidence" value="ECO:0007669"/>
    <property type="project" value="UniProtKB-KW"/>
</dbReference>
<sequence>MSSTPMTPGSLDGAASSASSLPSSPPSMADDAYDPKVEKMREEEERLRKESKREEKERKEADKEKWRKDGQNTGYMKDLEWFLNRSQGFSSAVMDQLKQALEARKVGMSAQPKLVTGGKMRDYQLEGLTWLTCLYQIGLNGILADEMGLGKTVQLISFLAFLRENGTNGPFLILGPLSTVNNWLREFNFWTPDIPAVMYHGSPQVRAQIRRQQLKGDAKGAKFPVVCTSYEICMRDKKYLAAYPWKFIVVDEGHRLKNFNCKLVKELKQYPSESRLILTGTPLQNNLSELWSLLNFLLPDAFADLEHFESMFDFSDVQDKDGHKQFISKERQKKTIASLHAILKPFLLRRVKNDVEQNLPKKREYILYAPLTPVQKELYRKIKDDDIRSYLEEKAVERIGERLEDSRVSEMKGKKRKAGSGTSTPNKSAKSSRRSTPASSIRSGQSGRGRGRPKKQNYAEVSDHEYFKQLEQSSDSEEVDEEEQEERTRAETLKQARKEVNQKKLQNPVMQLRLACNSPHHFSWPWAPETDPDETLVTESGKMVMLDRLVPYLFKKGHKVILFSQFSKQLDILEDWAIVLRGWPVCRIDGAVKAEDRQEQIEAFNTKKDHQLFLLSTRAGGLGINLTSADTVILFDSDWNPQQDLQAQDRAHRIGQTRPVIIYRLATKGTVEQTLLEKADGKRRLEKLVIQKDKFRSILDRKPKKGGDDEYTELQQILANEDFENYDPGEGADILSDADLKLLTDRSEAAYVRAEKGEGSGDKFKTIESKGDGQDILGNLSK</sequence>
<keyword evidence="6" id="KW-0067">ATP-binding</keyword>
<keyword evidence="4" id="KW-0378">Hydrolase</keyword>
<evidence type="ECO:0000256" key="3">
    <source>
        <dbReference type="ARBA" id="ARBA00022741"/>
    </source>
</evidence>
<feature type="region of interest" description="Disordered" evidence="9">
    <location>
        <begin position="754"/>
        <end position="782"/>
    </location>
</feature>
<evidence type="ECO:0000313" key="12">
    <source>
        <dbReference type="EMBL" id="KAK3172873.1"/>
    </source>
</evidence>
<evidence type="ECO:0000256" key="4">
    <source>
        <dbReference type="ARBA" id="ARBA00022801"/>
    </source>
</evidence>
<dbReference type="CDD" id="cd18793">
    <property type="entry name" value="SF2_C_SNF"/>
    <property type="match status" value="1"/>
</dbReference>
<feature type="compositionally biased region" description="Low complexity" evidence="9">
    <location>
        <begin position="8"/>
        <end position="30"/>
    </location>
</feature>
<evidence type="ECO:0000256" key="5">
    <source>
        <dbReference type="ARBA" id="ARBA00022806"/>
    </source>
</evidence>
<dbReference type="InterPro" id="IPR001650">
    <property type="entry name" value="Helicase_C-like"/>
</dbReference>
<dbReference type="Gene3D" id="3.40.50.300">
    <property type="entry name" value="P-loop containing nucleotide triphosphate hydrolases"/>
    <property type="match status" value="1"/>
</dbReference>
<evidence type="ECO:0000313" key="13">
    <source>
        <dbReference type="Proteomes" id="UP001276659"/>
    </source>
</evidence>
<dbReference type="EMBL" id="JASNWA010000007">
    <property type="protein sequence ID" value="KAK3172873.1"/>
    <property type="molecule type" value="Genomic_DNA"/>
</dbReference>
<dbReference type="FunFam" id="3.40.50.10810:FF:000015">
    <property type="entry name" value="lymphoid-specific helicase isoform X1"/>
    <property type="match status" value="1"/>
</dbReference>
<gene>
    <name evidence="12" type="ORF">OEA41_006198</name>
</gene>
<evidence type="ECO:0000256" key="8">
    <source>
        <dbReference type="ARBA" id="ARBA00023242"/>
    </source>
</evidence>
<dbReference type="GO" id="GO:0004386">
    <property type="term" value="F:helicase activity"/>
    <property type="evidence" value="ECO:0007669"/>
    <property type="project" value="UniProtKB-KW"/>
</dbReference>
<keyword evidence="8" id="KW-0539">Nucleus</keyword>
<comment type="caution">
    <text evidence="12">The sequence shown here is derived from an EMBL/GenBank/DDBJ whole genome shotgun (WGS) entry which is preliminary data.</text>
</comment>
<proteinExistence type="inferred from homology"/>
<dbReference type="PANTHER" id="PTHR10799">
    <property type="entry name" value="SNF2/RAD54 HELICASE FAMILY"/>
    <property type="match status" value="1"/>
</dbReference>
<feature type="compositionally biased region" description="Acidic residues" evidence="9">
    <location>
        <begin position="474"/>
        <end position="485"/>
    </location>
</feature>
<dbReference type="SMART" id="SM00490">
    <property type="entry name" value="HELICc"/>
    <property type="match status" value="1"/>
</dbReference>
<accession>A0AAE0DMU8</accession>
<dbReference type="PROSITE" id="PS51192">
    <property type="entry name" value="HELICASE_ATP_BIND_1"/>
    <property type="match status" value="1"/>
</dbReference>
<dbReference type="PROSITE" id="PS51194">
    <property type="entry name" value="HELICASE_CTER"/>
    <property type="match status" value="1"/>
</dbReference>
<protein>
    <submittedName>
        <fullName evidence="12">Uncharacterized protein</fullName>
    </submittedName>
</protein>
<evidence type="ECO:0000256" key="7">
    <source>
        <dbReference type="ARBA" id="ARBA00023054"/>
    </source>
</evidence>
<evidence type="ECO:0000256" key="9">
    <source>
        <dbReference type="SAM" id="MobiDB-lite"/>
    </source>
</evidence>
<dbReference type="SMART" id="SM00487">
    <property type="entry name" value="DEXDc"/>
    <property type="match status" value="1"/>
</dbReference>
<feature type="compositionally biased region" description="Basic and acidic residues" evidence="9">
    <location>
        <begin position="33"/>
        <end position="69"/>
    </location>
</feature>
<dbReference type="InterPro" id="IPR027417">
    <property type="entry name" value="P-loop_NTPase"/>
</dbReference>
<feature type="region of interest" description="Disordered" evidence="9">
    <location>
        <begin position="1"/>
        <end position="69"/>
    </location>
</feature>
<evidence type="ECO:0000256" key="1">
    <source>
        <dbReference type="ARBA" id="ARBA00004123"/>
    </source>
</evidence>
<dbReference type="InterPro" id="IPR038718">
    <property type="entry name" value="SNF2-like_sf"/>
</dbReference>
<feature type="compositionally biased region" description="Basic and acidic residues" evidence="9">
    <location>
        <begin position="754"/>
        <end position="773"/>
    </location>
</feature>
<dbReference type="GO" id="GO:0005524">
    <property type="term" value="F:ATP binding"/>
    <property type="evidence" value="ECO:0007669"/>
    <property type="project" value="UniProtKB-KW"/>
</dbReference>
<keyword evidence="3" id="KW-0547">Nucleotide-binding</keyword>
<dbReference type="Gene3D" id="3.40.50.10810">
    <property type="entry name" value="Tandem AAA-ATPase domain"/>
    <property type="match status" value="1"/>
</dbReference>
<feature type="compositionally biased region" description="Polar residues" evidence="9">
    <location>
        <begin position="420"/>
        <end position="438"/>
    </location>
</feature>
<feature type="domain" description="Helicase ATP-binding" evidence="10">
    <location>
        <begin position="132"/>
        <end position="300"/>
    </location>
</feature>
<dbReference type="SUPFAM" id="SSF52540">
    <property type="entry name" value="P-loop containing nucleoside triphosphate hydrolases"/>
    <property type="match status" value="2"/>
</dbReference>
<dbReference type="Proteomes" id="UP001276659">
    <property type="component" value="Unassembled WGS sequence"/>
</dbReference>
<dbReference type="Pfam" id="PF00176">
    <property type="entry name" value="SNF2-rel_dom"/>
    <property type="match status" value="1"/>
</dbReference>
<feature type="domain" description="Helicase C-terminal" evidence="11">
    <location>
        <begin position="545"/>
        <end position="710"/>
    </location>
</feature>
<comment type="similarity">
    <text evidence="2">Belongs to the SNF2/RAD54 helicase family.</text>
</comment>
<evidence type="ECO:0000259" key="10">
    <source>
        <dbReference type="PROSITE" id="PS51192"/>
    </source>
</evidence>